<dbReference type="AlphaFoldDB" id="A0A2T0RAP9"/>
<dbReference type="InterPro" id="IPR010810">
    <property type="entry name" value="Flagellin_hook_IN_motif"/>
</dbReference>
<keyword evidence="3" id="KW-0175">Coiled coil</keyword>
<dbReference type="InterPro" id="IPR040026">
    <property type="entry name" value="FliD"/>
</dbReference>
<dbReference type="GO" id="GO:0071973">
    <property type="term" value="P:bacterial-type flagellum-dependent cell motility"/>
    <property type="evidence" value="ECO:0007669"/>
    <property type="project" value="TreeGrafter"/>
</dbReference>
<dbReference type="OrthoDB" id="5241527at2"/>
<keyword evidence="8" id="KW-0282">Flagellum</keyword>
<dbReference type="Proteomes" id="UP000238083">
    <property type="component" value="Unassembled WGS sequence"/>
</dbReference>
<sequence length="495" mass="49689">MVSSVSSSAVDGLVSGLDTASIISQLLQVDAAPQTQMKNSVSTAQAKVTALQSVNSKMSALQTAAQNLTKASTWVAATATSSADGVTATAGTTAAPGTVNVYVQNLATSRSVITPTVLSTDKDAAGTLGFPLDVVDTHGTLVGTIRHTTGTLSEVAAEINKASSKLGITAVALRVSDGTYRLQVTSTKSGKDSEFHLVPSTEANVDPADIAGLETGAAPGGLALTQMAPAQDATLYLTPGAVPSGGAVPPGSIPVTSSTNTFADLMQGVTVTATKVGGATVSVAANPSAVSDSVKALVDAANAALSTIASVTKAGTISASGTNSGSGPLNGNATLRALKTQILDVVTTRLGGGSVSSATYGIQSTRDGQLSFDADTFKAAYTADAATTQKMVAPTSIDSSSPTKGLVDGFIAVAQKATGISPVTNVASGKGSLELAIQGQNSTISDLSQRISDWDVRLAAKRTYYQKYYSNLEVALGKLQSQSSWLSGQLSSLSS</sequence>
<keyword evidence="8" id="KW-0966">Cell projection</keyword>
<keyword evidence="5" id="KW-0964">Secreted</keyword>
<dbReference type="PANTHER" id="PTHR30288:SF0">
    <property type="entry name" value="FLAGELLAR HOOK-ASSOCIATED PROTEIN 2"/>
    <property type="match status" value="1"/>
</dbReference>
<dbReference type="EMBL" id="PVZF01000001">
    <property type="protein sequence ID" value="PRY18246.1"/>
    <property type="molecule type" value="Genomic_DNA"/>
</dbReference>
<proteinExistence type="inferred from homology"/>
<evidence type="ECO:0000259" key="7">
    <source>
        <dbReference type="Pfam" id="PF07195"/>
    </source>
</evidence>
<dbReference type="GO" id="GO:0009421">
    <property type="term" value="C:bacterial-type flagellum filament cap"/>
    <property type="evidence" value="ECO:0007669"/>
    <property type="project" value="InterPro"/>
</dbReference>
<dbReference type="Pfam" id="PF02465">
    <property type="entry name" value="FliD_N"/>
    <property type="match status" value="1"/>
</dbReference>
<evidence type="ECO:0000259" key="6">
    <source>
        <dbReference type="Pfam" id="PF02465"/>
    </source>
</evidence>
<keyword evidence="8" id="KW-0969">Cilium</keyword>
<accession>A0A2T0RAP9</accession>
<comment type="similarity">
    <text evidence="1 5">Belongs to the FliD family.</text>
</comment>
<dbReference type="PANTHER" id="PTHR30288">
    <property type="entry name" value="FLAGELLAR CAP/ASSEMBLY PROTEIN FLID"/>
    <property type="match status" value="1"/>
</dbReference>
<evidence type="ECO:0000256" key="2">
    <source>
        <dbReference type="ARBA" id="ARBA00011255"/>
    </source>
</evidence>
<comment type="subcellular location">
    <subcellularLocation>
        <location evidence="5">Secreted</location>
    </subcellularLocation>
    <subcellularLocation>
        <location evidence="5">Bacterial flagellum</location>
    </subcellularLocation>
</comment>
<evidence type="ECO:0000313" key="8">
    <source>
        <dbReference type="EMBL" id="PRY18246.1"/>
    </source>
</evidence>
<dbReference type="RefSeq" id="WP_106206588.1">
    <property type="nucleotide sequence ID" value="NZ_PVZF01000001.1"/>
</dbReference>
<dbReference type="InterPro" id="IPR003481">
    <property type="entry name" value="FliD_N"/>
</dbReference>
<keyword evidence="9" id="KW-1185">Reference proteome</keyword>
<dbReference type="InterPro" id="IPR010809">
    <property type="entry name" value="FliD_C"/>
</dbReference>
<gene>
    <name evidence="8" type="ORF">CLV37_101491</name>
</gene>
<comment type="function">
    <text evidence="5">Required for morphogenesis and for the elongation of the flagellar filament by facilitating polymerization of the flagellin monomers at the tip of growing filament. Forms a capping structure, which prevents flagellin subunits (transported through the central channel of the flagellum) from leaking out without polymerization at the distal end.</text>
</comment>
<evidence type="ECO:0000256" key="3">
    <source>
        <dbReference type="ARBA" id="ARBA00023054"/>
    </source>
</evidence>
<comment type="subunit">
    <text evidence="2 5">Homopentamer.</text>
</comment>
<organism evidence="8 9">
    <name type="scientific">Kineococcus rhizosphaerae</name>
    <dbReference type="NCBI Taxonomy" id="559628"/>
    <lineage>
        <taxon>Bacteria</taxon>
        <taxon>Bacillati</taxon>
        <taxon>Actinomycetota</taxon>
        <taxon>Actinomycetes</taxon>
        <taxon>Kineosporiales</taxon>
        <taxon>Kineosporiaceae</taxon>
        <taxon>Kineococcus</taxon>
    </lineage>
</organism>
<evidence type="ECO:0000256" key="1">
    <source>
        <dbReference type="ARBA" id="ARBA00009764"/>
    </source>
</evidence>
<evidence type="ECO:0000313" key="9">
    <source>
        <dbReference type="Proteomes" id="UP000238083"/>
    </source>
</evidence>
<dbReference type="GO" id="GO:0009424">
    <property type="term" value="C:bacterial-type flagellum hook"/>
    <property type="evidence" value="ECO:0007669"/>
    <property type="project" value="UniProtKB-UniRule"/>
</dbReference>
<dbReference type="GO" id="GO:0007155">
    <property type="term" value="P:cell adhesion"/>
    <property type="evidence" value="ECO:0007669"/>
    <property type="project" value="InterPro"/>
</dbReference>
<feature type="domain" description="Flagellar hook-associated protein 2 N-terminal" evidence="6">
    <location>
        <begin position="15"/>
        <end position="109"/>
    </location>
</feature>
<evidence type="ECO:0000256" key="5">
    <source>
        <dbReference type="RuleBase" id="RU362066"/>
    </source>
</evidence>
<keyword evidence="4 5" id="KW-0975">Bacterial flagellum</keyword>
<reference evidence="8 9" key="1">
    <citation type="submission" date="2018-03" db="EMBL/GenBank/DDBJ databases">
        <title>Genomic Encyclopedia of Archaeal and Bacterial Type Strains, Phase II (KMG-II): from individual species to whole genera.</title>
        <authorList>
            <person name="Goeker M."/>
        </authorList>
    </citation>
    <scope>NUCLEOTIDE SEQUENCE [LARGE SCALE GENOMIC DNA]</scope>
    <source>
        <strain evidence="8 9">DSM 19711</strain>
    </source>
</reference>
<evidence type="ECO:0000256" key="4">
    <source>
        <dbReference type="ARBA" id="ARBA00023143"/>
    </source>
</evidence>
<name>A0A2T0RAP9_9ACTN</name>
<comment type="caution">
    <text evidence="8">The sequence shown here is derived from an EMBL/GenBank/DDBJ whole genome shotgun (WGS) entry which is preliminary data.</text>
</comment>
<protein>
    <recommendedName>
        <fullName evidence="5">Flagellar hook-associated protein 2</fullName>
        <shortName evidence="5">HAP2</shortName>
    </recommendedName>
    <alternativeName>
        <fullName evidence="5">Flagellar cap protein</fullName>
    </alternativeName>
</protein>
<dbReference type="Pfam" id="PF07195">
    <property type="entry name" value="FliD_C"/>
    <property type="match status" value="1"/>
</dbReference>
<dbReference type="GO" id="GO:0005576">
    <property type="term" value="C:extracellular region"/>
    <property type="evidence" value="ECO:0007669"/>
    <property type="project" value="UniProtKB-SubCell"/>
</dbReference>
<feature type="domain" description="Flagellar hook-associated protein 2 C-terminal" evidence="7">
    <location>
        <begin position="253"/>
        <end position="481"/>
    </location>
</feature>
<dbReference type="Pfam" id="PF07196">
    <property type="entry name" value="Flagellin_IN"/>
    <property type="match status" value="1"/>
</dbReference>